<name>R8BR72_PHAM7</name>
<reference evidence="2" key="1">
    <citation type="journal article" date="2013" name="Genome Announc.">
        <title>Draft genome sequence of the ascomycete Phaeoacremonium aleophilum strain UCR-PA7, a causal agent of the esca disease complex in grapevines.</title>
        <authorList>
            <person name="Blanco-Ulate B."/>
            <person name="Rolshausen P."/>
            <person name="Cantu D."/>
        </authorList>
    </citation>
    <scope>NUCLEOTIDE SEQUENCE [LARGE SCALE GENOMIC DNA]</scope>
    <source>
        <strain evidence="2">UCR-PA7</strain>
    </source>
</reference>
<dbReference type="GeneID" id="19322908"/>
<dbReference type="SUPFAM" id="SSF53067">
    <property type="entry name" value="Actin-like ATPase domain"/>
    <property type="match status" value="1"/>
</dbReference>
<dbReference type="HOGENOM" id="CLU_594722_0_0_1"/>
<evidence type="ECO:0000313" key="1">
    <source>
        <dbReference type="EMBL" id="EOO01863.1"/>
    </source>
</evidence>
<dbReference type="RefSeq" id="XP_007913434.1">
    <property type="nucleotide sequence ID" value="XM_007915243.1"/>
</dbReference>
<dbReference type="PANTHER" id="PTHR42749:SF1">
    <property type="entry name" value="CELL SHAPE-DETERMINING PROTEIN MREB"/>
    <property type="match status" value="1"/>
</dbReference>
<organism evidence="1 2">
    <name type="scientific">Phaeoacremonium minimum (strain UCR-PA7)</name>
    <name type="common">Esca disease fungus</name>
    <name type="synonym">Togninia minima</name>
    <dbReference type="NCBI Taxonomy" id="1286976"/>
    <lineage>
        <taxon>Eukaryota</taxon>
        <taxon>Fungi</taxon>
        <taxon>Dikarya</taxon>
        <taxon>Ascomycota</taxon>
        <taxon>Pezizomycotina</taxon>
        <taxon>Sordariomycetes</taxon>
        <taxon>Sordariomycetidae</taxon>
        <taxon>Togniniales</taxon>
        <taxon>Togniniaceae</taxon>
        <taxon>Phaeoacremonium</taxon>
    </lineage>
</organism>
<proteinExistence type="predicted"/>
<evidence type="ECO:0000313" key="2">
    <source>
        <dbReference type="Proteomes" id="UP000014074"/>
    </source>
</evidence>
<keyword evidence="2" id="KW-1185">Reference proteome</keyword>
<dbReference type="Gene3D" id="3.30.420.40">
    <property type="match status" value="2"/>
</dbReference>
<dbReference type="KEGG" id="tmn:UCRPA7_2639"/>
<dbReference type="PANTHER" id="PTHR42749">
    <property type="entry name" value="CELL SHAPE-DETERMINING PROTEIN MREB"/>
    <property type="match status" value="1"/>
</dbReference>
<dbReference type="Proteomes" id="UP000014074">
    <property type="component" value="Unassembled WGS sequence"/>
</dbReference>
<dbReference type="CDD" id="cd10170">
    <property type="entry name" value="ASKHA_NBD_HSP70"/>
    <property type="match status" value="1"/>
</dbReference>
<accession>R8BR72</accession>
<dbReference type="Gene3D" id="3.90.640.10">
    <property type="entry name" value="Actin, Chain A, domain 4"/>
    <property type="match status" value="1"/>
</dbReference>
<dbReference type="EMBL" id="KB932956">
    <property type="protein sequence ID" value="EOO01863.1"/>
    <property type="molecule type" value="Genomic_DNA"/>
</dbReference>
<gene>
    <name evidence="1" type="ORF">UCRPA7_2639</name>
</gene>
<dbReference type="InterPro" id="IPR043129">
    <property type="entry name" value="ATPase_NBD"/>
</dbReference>
<protein>
    <submittedName>
        <fullName evidence="1">Putative hsp70 family chaperone protein</fullName>
    </submittedName>
</protein>
<dbReference type="eggNOG" id="ENOG502R7KI">
    <property type="taxonomic scope" value="Eukaryota"/>
</dbReference>
<dbReference type="OrthoDB" id="2394218at2759"/>
<dbReference type="AlphaFoldDB" id="R8BR72"/>
<sequence>MDGGQATDILPTAVTLKQDGCKSYGWQALTDGEKMAYTGTYLAFKLDLLNKESHTSAIGDVSGRSAIKINQLLTDFFSYILKEVQDIIQPILLELYGVKWYQANIHLVLTQPAVGNAERRSKYWTDLKDGFKSAGFSALNHQIIGSLEEPLAAARYVLQRKYDSNAINFKTGDTCILADVGGGTADVCALYIKDLETFDVSYIGTRDLRGTMIGGTMLNKYLEEALINYLRSHQHLLRDGISPIDASRVLAWSSKSTLAKIKIGTTPYPGTLSEFIKFTSEALFKDSSSKDKTLGGLRFDLSDLASSMDHQVFGNGQVGSRGIWGLIGATIDNISVSGSIHERQTDKKLEDRAISFNTQATEAVNVDHIILTGGFGASPYVTTAINMAITRDKGLPPGLQTGRPKYENIGTDRVRVSGKPQLCVVLGLLDAYRTQLLAEATPVNKTRFSFHKSWPFIQKR</sequence>